<feature type="chain" id="PRO_5025051179" evidence="9">
    <location>
        <begin position="25"/>
        <end position="270"/>
    </location>
</feature>
<dbReference type="PROSITE" id="PS52029">
    <property type="entry name" value="LD_TPASE"/>
    <property type="match status" value="1"/>
</dbReference>
<dbReference type="GO" id="GO:0008360">
    <property type="term" value="P:regulation of cell shape"/>
    <property type="evidence" value="ECO:0007669"/>
    <property type="project" value="UniProtKB-UniRule"/>
</dbReference>
<evidence type="ECO:0000256" key="9">
    <source>
        <dbReference type="SAM" id="SignalP"/>
    </source>
</evidence>
<keyword evidence="4" id="KW-0378">Hydrolase</keyword>
<dbReference type="InterPro" id="IPR003646">
    <property type="entry name" value="SH3-like_bac-type"/>
</dbReference>
<dbReference type="GO" id="GO:0071555">
    <property type="term" value="P:cell wall organization"/>
    <property type="evidence" value="ECO:0007669"/>
    <property type="project" value="UniProtKB-UniRule"/>
</dbReference>
<dbReference type="FunFam" id="2.40.440.10:FF:000003">
    <property type="entry name" value="L,D-transpeptidase YciB"/>
    <property type="match status" value="1"/>
</dbReference>
<keyword evidence="9" id="KW-0732">Signal</keyword>
<dbReference type="Proteomes" id="UP000326961">
    <property type="component" value="Chromosome"/>
</dbReference>
<proteinExistence type="inferred from homology"/>
<dbReference type="GO" id="GO:0016740">
    <property type="term" value="F:transferase activity"/>
    <property type="evidence" value="ECO:0007669"/>
    <property type="project" value="UniProtKB-KW"/>
</dbReference>
<dbReference type="InterPro" id="IPR050979">
    <property type="entry name" value="LD-transpeptidase"/>
</dbReference>
<dbReference type="SMART" id="SM00287">
    <property type="entry name" value="SH3b"/>
    <property type="match status" value="1"/>
</dbReference>
<dbReference type="SUPFAM" id="SSF141523">
    <property type="entry name" value="L,D-transpeptidase catalytic domain-like"/>
    <property type="match status" value="1"/>
</dbReference>
<dbReference type="InterPro" id="IPR005490">
    <property type="entry name" value="LD_TPept_cat_dom"/>
</dbReference>
<dbReference type="PANTHER" id="PTHR30582">
    <property type="entry name" value="L,D-TRANSPEPTIDASE"/>
    <property type="match status" value="1"/>
</dbReference>
<evidence type="ECO:0000259" key="11">
    <source>
        <dbReference type="PROSITE" id="PS52029"/>
    </source>
</evidence>
<evidence type="ECO:0000256" key="4">
    <source>
        <dbReference type="ARBA" id="ARBA00022801"/>
    </source>
</evidence>
<accession>A0A5P3XDH2</accession>
<evidence type="ECO:0000256" key="1">
    <source>
        <dbReference type="ARBA" id="ARBA00004752"/>
    </source>
</evidence>
<reference evidence="12 13" key="1">
    <citation type="submission" date="2018-09" db="EMBL/GenBank/DDBJ databases">
        <title>A clostridial neurotoxin that targets Anopheles mosquitoes.</title>
        <authorList>
            <person name="Contreras E."/>
            <person name="Masuyer G."/>
            <person name="Qureshi N."/>
            <person name="Chawla S."/>
            <person name="Lim H.L."/>
            <person name="Chen J."/>
            <person name="Stenmark P."/>
            <person name="Gill S."/>
        </authorList>
    </citation>
    <scope>NUCLEOTIDE SEQUENCE [LARGE SCALE GENOMIC DNA]</scope>
    <source>
        <strain evidence="12 13">Cbm</strain>
    </source>
</reference>
<feature type="domain" description="L,D-TPase catalytic" evidence="11">
    <location>
        <begin position="127"/>
        <end position="251"/>
    </location>
</feature>
<dbReference type="InterPro" id="IPR038063">
    <property type="entry name" value="Transpep_catalytic_dom"/>
</dbReference>
<protein>
    <submittedName>
        <fullName evidence="12">Uncharacterized protein</fullName>
    </submittedName>
</protein>
<feature type="signal peptide" evidence="9">
    <location>
        <begin position="1"/>
        <end position="24"/>
    </location>
</feature>
<organism evidence="12 13">
    <name type="scientific">Paraclostridium bifermentans</name>
    <name type="common">Clostridium bifermentans</name>
    <dbReference type="NCBI Taxonomy" id="1490"/>
    <lineage>
        <taxon>Bacteria</taxon>
        <taxon>Bacillati</taxon>
        <taxon>Bacillota</taxon>
        <taxon>Clostridia</taxon>
        <taxon>Peptostreptococcales</taxon>
        <taxon>Peptostreptococcaceae</taxon>
        <taxon>Paraclostridium</taxon>
    </lineage>
</organism>
<dbReference type="Gene3D" id="2.40.440.10">
    <property type="entry name" value="L,D-transpeptidase catalytic domain-like"/>
    <property type="match status" value="1"/>
</dbReference>
<name>A0A5P3XDH2_PARBF</name>
<comment type="similarity">
    <text evidence="2">Belongs to the YkuD family.</text>
</comment>
<keyword evidence="3" id="KW-0808">Transferase</keyword>
<dbReference type="AlphaFoldDB" id="A0A5P3XDH2"/>
<evidence type="ECO:0000256" key="6">
    <source>
        <dbReference type="ARBA" id="ARBA00022984"/>
    </source>
</evidence>
<dbReference type="GO" id="GO:0018104">
    <property type="term" value="P:peptidoglycan-protein cross-linking"/>
    <property type="evidence" value="ECO:0007669"/>
    <property type="project" value="TreeGrafter"/>
</dbReference>
<evidence type="ECO:0000256" key="7">
    <source>
        <dbReference type="ARBA" id="ARBA00023316"/>
    </source>
</evidence>
<comment type="pathway">
    <text evidence="1 8">Cell wall biogenesis; peptidoglycan biosynthesis.</text>
</comment>
<keyword evidence="5 8" id="KW-0133">Cell shape</keyword>
<dbReference type="GO" id="GO:0005576">
    <property type="term" value="C:extracellular region"/>
    <property type="evidence" value="ECO:0007669"/>
    <property type="project" value="TreeGrafter"/>
</dbReference>
<evidence type="ECO:0000259" key="10">
    <source>
        <dbReference type="PROSITE" id="PS51781"/>
    </source>
</evidence>
<feature type="active site" description="Nucleophile" evidence="8">
    <location>
        <position position="227"/>
    </location>
</feature>
<keyword evidence="6 8" id="KW-0573">Peptidoglycan synthesis</keyword>
<dbReference type="EMBL" id="CP032452">
    <property type="protein sequence ID" value="QEZ68205.1"/>
    <property type="molecule type" value="Genomic_DNA"/>
</dbReference>
<dbReference type="CDD" id="cd16913">
    <property type="entry name" value="YkuD_like"/>
    <property type="match status" value="1"/>
</dbReference>
<evidence type="ECO:0000256" key="2">
    <source>
        <dbReference type="ARBA" id="ARBA00005992"/>
    </source>
</evidence>
<feature type="active site" description="Proton donor/acceptor" evidence="8">
    <location>
        <position position="211"/>
    </location>
</feature>
<feature type="domain" description="SH3b" evidence="10">
    <location>
        <begin position="45"/>
        <end position="107"/>
    </location>
</feature>
<evidence type="ECO:0000256" key="3">
    <source>
        <dbReference type="ARBA" id="ARBA00022679"/>
    </source>
</evidence>
<evidence type="ECO:0000256" key="8">
    <source>
        <dbReference type="PROSITE-ProRule" id="PRU01373"/>
    </source>
</evidence>
<dbReference type="PANTHER" id="PTHR30582:SF4">
    <property type="entry name" value="L,D-TRANSPEPTIDASE YQJB-RELATED"/>
    <property type="match status" value="1"/>
</dbReference>
<keyword evidence="7 8" id="KW-0961">Cell wall biogenesis/degradation</keyword>
<sequence length="270" mass="30069">MSIIKKFIAFMVCMLMVVGNTAYVAANSYKSNEKNTKYVIAQTTINKMKVNASSLNIRSGPGTNYKKIGSLKREAVIDTIDKSGIWYKIKYKNSYGWCSGDFLVQVNNTNDNNGTSNNNNQNLSKGDFIIIKTSNNTMAYYKDGILVKEFNVATGKKSTPTPKGKFKIVNKIVNRPYYKDNIKGGDPRNPLGNRWLGLQVGSTYGTTYAIHGNNSERSIGKSVSAGCVRMHNSDIKWLFDQVPKQTTVIISDSSQSYKQIGTSYNINLQK</sequence>
<dbReference type="UniPathway" id="UPA00219"/>
<dbReference type="Pfam" id="PF03734">
    <property type="entry name" value="YkuD"/>
    <property type="match status" value="1"/>
</dbReference>
<dbReference type="Pfam" id="PF08239">
    <property type="entry name" value="SH3_3"/>
    <property type="match status" value="1"/>
</dbReference>
<gene>
    <name evidence="12" type="ORF">D4A35_04330</name>
</gene>
<dbReference type="RefSeq" id="WP_150886022.1">
    <property type="nucleotide sequence ID" value="NZ_CP032452.1"/>
</dbReference>
<evidence type="ECO:0000313" key="13">
    <source>
        <dbReference type="Proteomes" id="UP000326961"/>
    </source>
</evidence>
<dbReference type="PROSITE" id="PS51781">
    <property type="entry name" value="SH3B"/>
    <property type="match status" value="1"/>
</dbReference>
<evidence type="ECO:0000256" key="5">
    <source>
        <dbReference type="ARBA" id="ARBA00022960"/>
    </source>
</evidence>
<dbReference type="GO" id="GO:0071972">
    <property type="term" value="F:peptidoglycan L,D-transpeptidase activity"/>
    <property type="evidence" value="ECO:0007669"/>
    <property type="project" value="TreeGrafter"/>
</dbReference>
<dbReference type="Gene3D" id="2.30.30.40">
    <property type="entry name" value="SH3 Domains"/>
    <property type="match status" value="1"/>
</dbReference>
<evidence type="ECO:0000313" key="12">
    <source>
        <dbReference type="EMBL" id="QEZ68205.1"/>
    </source>
</evidence>